<keyword evidence="3" id="KW-1185">Reference proteome</keyword>
<evidence type="ECO:0000313" key="3">
    <source>
        <dbReference type="Proteomes" id="UP000746690"/>
    </source>
</evidence>
<proteinExistence type="predicted"/>
<sequence>MKVVVLHPPLYPVNHKFFNELGKHVDLTVFSFGNQPGLHSQWKVDNYIDASNNYKLEVISGKTNLKRFAVSYRTQLNPSFLFKVKKEKPDIVISVAFWFPSLYMAFFKKIIRCRLVILTDAIKQTEKSNSATRNAFRKIISKKANAFIAGSDLTVAYLKERFPKSTIEKSLQTIDIIEWKKDINSLPNKFELKNELGISESKVTLLSVSNYIPLKNLEKLIDEVVLMPNCELFLIGEGELKAEFEAKIENYNASHRIKLINRQVGSQLKKYYKASDIFVFPSNRDTFGYVVVEALSSGLPVICSANAGVSSFIKNGNNGFVVHPQENFTDAIKDTIKHLKEMSFHAMNSVSKYTIENKAETFYNILTNID</sequence>
<protein>
    <submittedName>
        <fullName evidence="2">Glycosyltransferase family 4 protein</fullName>
    </submittedName>
</protein>
<reference evidence="2 3" key="1">
    <citation type="submission" date="2020-04" db="EMBL/GenBank/DDBJ databases">
        <title>A Flavivirga sp. nov.</title>
        <authorList>
            <person name="Sun X."/>
        </authorList>
    </citation>
    <scope>NUCLEOTIDE SEQUENCE [LARGE SCALE GENOMIC DNA]</scope>
    <source>
        <strain evidence="2 3">Y03</strain>
    </source>
</reference>
<dbReference type="Pfam" id="PF00534">
    <property type="entry name" value="Glycos_transf_1"/>
    <property type="match status" value="1"/>
</dbReference>
<dbReference type="Gene3D" id="3.40.50.2000">
    <property type="entry name" value="Glycogen Phosphorylase B"/>
    <property type="match status" value="2"/>
</dbReference>
<organism evidence="2 3">
    <name type="scientific">Flavivirga algicola</name>
    <dbReference type="NCBI Taxonomy" id="2729136"/>
    <lineage>
        <taxon>Bacteria</taxon>
        <taxon>Pseudomonadati</taxon>
        <taxon>Bacteroidota</taxon>
        <taxon>Flavobacteriia</taxon>
        <taxon>Flavobacteriales</taxon>
        <taxon>Flavobacteriaceae</taxon>
        <taxon>Flavivirga</taxon>
    </lineage>
</organism>
<dbReference type="CDD" id="cd03801">
    <property type="entry name" value="GT4_PimA-like"/>
    <property type="match status" value="1"/>
</dbReference>
<gene>
    <name evidence="2" type="ORF">HHX25_08965</name>
</gene>
<dbReference type="PANTHER" id="PTHR45947">
    <property type="entry name" value="SULFOQUINOVOSYL TRANSFERASE SQD2"/>
    <property type="match status" value="1"/>
</dbReference>
<evidence type="ECO:0000259" key="1">
    <source>
        <dbReference type="Pfam" id="PF00534"/>
    </source>
</evidence>
<accession>A0ABX1RVQ1</accession>
<dbReference type="SUPFAM" id="SSF53756">
    <property type="entry name" value="UDP-Glycosyltransferase/glycogen phosphorylase"/>
    <property type="match status" value="1"/>
</dbReference>
<dbReference type="InterPro" id="IPR050194">
    <property type="entry name" value="Glycosyltransferase_grp1"/>
</dbReference>
<feature type="domain" description="Glycosyl transferase family 1" evidence="1">
    <location>
        <begin position="189"/>
        <end position="337"/>
    </location>
</feature>
<name>A0ABX1RVQ1_9FLAO</name>
<dbReference type="Proteomes" id="UP000746690">
    <property type="component" value="Unassembled WGS sequence"/>
</dbReference>
<dbReference type="InterPro" id="IPR001296">
    <property type="entry name" value="Glyco_trans_1"/>
</dbReference>
<dbReference type="PANTHER" id="PTHR45947:SF3">
    <property type="entry name" value="SULFOQUINOVOSYL TRANSFERASE SQD2"/>
    <property type="match status" value="1"/>
</dbReference>
<dbReference type="RefSeq" id="WP_169672315.1">
    <property type="nucleotide sequence ID" value="NZ_JABBHF010000004.1"/>
</dbReference>
<evidence type="ECO:0000313" key="2">
    <source>
        <dbReference type="EMBL" id="NMH87632.1"/>
    </source>
</evidence>
<comment type="caution">
    <text evidence="2">The sequence shown here is derived from an EMBL/GenBank/DDBJ whole genome shotgun (WGS) entry which is preliminary data.</text>
</comment>
<dbReference type="EMBL" id="JABBHF010000004">
    <property type="protein sequence ID" value="NMH87632.1"/>
    <property type="molecule type" value="Genomic_DNA"/>
</dbReference>